<feature type="region of interest" description="Disordered" evidence="6">
    <location>
        <begin position="230"/>
        <end position="335"/>
    </location>
</feature>
<keyword evidence="5" id="KW-0720">Serine protease</keyword>
<dbReference type="STRING" id="947166.A0A1D1UPZ9"/>
<dbReference type="SUPFAM" id="SSF50494">
    <property type="entry name" value="Trypsin-like serine proteases"/>
    <property type="match status" value="1"/>
</dbReference>
<name>A0A1D1UPZ9_RAMVA</name>
<feature type="compositionally biased region" description="Low complexity" evidence="6">
    <location>
        <begin position="230"/>
        <end position="266"/>
    </location>
</feature>
<dbReference type="GO" id="GO:0004252">
    <property type="term" value="F:serine-type endopeptidase activity"/>
    <property type="evidence" value="ECO:0007669"/>
    <property type="project" value="InterPro"/>
</dbReference>
<keyword evidence="4" id="KW-0378">Hydrolase</keyword>
<evidence type="ECO:0000256" key="5">
    <source>
        <dbReference type="ARBA" id="ARBA00022825"/>
    </source>
</evidence>
<dbReference type="PANTHER" id="PTHR24264:SF65">
    <property type="entry name" value="SRCR DOMAIN-CONTAINING PROTEIN"/>
    <property type="match status" value="1"/>
</dbReference>
<feature type="domain" description="Peptidase S1" evidence="7">
    <location>
        <begin position="1"/>
        <end position="219"/>
    </location>
</feature>
<gene>
    <name evidence="8" type="primary">RvY_01904-1</name>
    <name evidence="8" type="synonym">RvY_01904.1</name>
    <name evidence="8" type="ORF">RvY_01904</name>
</gene>
<keyword evidence="2" id="KW-0964">Secreted</keyword>
<dbReference type="InterPro" id="IPR009003">
    <property type="entry name" value="Peptidase_S1_PA"/>
</dbReference>
<evidence type="ECO:0000256" key="4">
    <source>
        <dbReference type="ARBA" id="ARBA00022801"/>
    </source>
</evidence>
<accession>A0A1D1UPZ9</accession>
<feature type="compositionally biased region" description="Low complexity" evidence="6">
    <location>
        <begin position="274"/>
        <end position="335"/>
    </location>
</feature>
<dbReference type="Gene3D" id="2.40.10.10">
    <property type="entry name" value="Trypsin-like serine proteases"/>
    <property type="match status" value="1"/>
</dbReference>
<evidence type="ECO:0000256" key="2">
    <source>
        <dbReference type="ARBA" id="ARBA00022525"/>
    </source>
</evidence>
<organism evidence="8 9">
    <name type="scientific">Ramazzottius varieornatus</name>
    <name type="common">Water bear</name>
    <name type="synonym">Tardigrade</name>
    <dbReference type="NCBI Taxonomy" id="947166"/>
    <lineage>
        <taxon>Eukaryota</taxon>
        <taxon>Metazoa</taxon>
        <taxon>Ecdysozoa</taxon>
        <taxon>Tardigrada</taxon>
        <taxon>Eutardigrada</taxon>
        <taxon>Parachela</taxon>
        <taxon>Hypsibioidea</taxon>
        <taxon>Ramazzottiidae</taxon>
        <taxon>Ramazzottius</taxon>
    </lineage>
</organism>
<proteinExistence type="predicted"/>
<dbReference type="AlphaFoldDB" id="A0A1D1UPZ9"/>
<dbReference type="EMBL" id="BDGG01000001">
    <property type="protein sequence ID" value="GAU89347.1"/>
    <property type="molecule type" value="Genomic_DNA"/>
</dbReference>
<evidence type="ECO:0000256" key="6">
    <source>
        <dbReference type="SAM" id="MobiDB-lite"/>
    </source>
</evidence>
<sequence length="428" mass="46327">MKVYVGGHTKTENTPVAVAEVIPHPDFIPLKGYNTDIPAPYRDYCMVKLAEPLVYSDKVGPICLAQLPNPPPKTSCYITGWGRTVPTDMGSFSPKLMEADVRLKTDEECSAAAREEGVSWNSYMSPEAMCTLSNPKSMVCGKDPAFSVRVRRGLPFIADVLYKEKYDGWNSNRTIRRFDPSVQYDIADYKVDIPVGTREREYTVDKPRTNASWYAEDSCFPSVATTPAIKVPTTTTTPSTTTRLTTNLPTTTTTTTTTSTSTSTPKPTTPKPTTPVATTRAPTTTTPPTTTPLTTTTTTSTTTPTTTTTTTTTTPTTTTTTPTTTTPTPTTTTTSATTTTVTDAAATEVFTEEVTPEEGDTPEKMTIPAATQTTKGSSATSNGHYIHLLTLPTKLSVKDSDSNSRRTYLPGHVLMNSPEIYANKWKVA</sequence>
<evidence type="ECO:0000313" key="8">
    <source>
        <dbReference type="EMBL" id="GAU89347.1"/>
    </source>
</evidence>
<dbReference type="InterPro" id="IPR043504">
    <property type="entry name" value="Peptidase_S1_PA_chymotrypsin"/>
</dbReference>
<evidence type="ECO:0000256" key="3">
    <source>
        <dbReference type="ARBA" id="ARBA00022670"/>
    </source>
</evidence>
<dbReference type="SMART" id="SM00020">
    <property type="entry name" value="Tryp_SPc"/>
    <property type="match status" value="1"/>
</dbReference>
<evidence type="ECO:0000256" key="1">
    <source>
        <dbReference type="ARBA" id="ARBA00004613"/>
    </source>
</evidence>
<keyword evidence="9" id="KW-1185">Reference proteome</keyword>
<protein>
    <recommendedName>
        <fullName evidence="7">Peptidase S1 domain-containing protein</fullName>
    </recommendedName>
</protein>
<evidence type="ECO:0000259" key="7">
    <source>
        <dbReference type="PROSITE" id="PS50240"/>
    </source>
</evidence>
<evidence type="ECO:0000313" key="9">
    <source>
        <dbReference type="Proteomes" id="UP000186922"/>
    </source>
</evidence>
<dbReference type="PROSITE" id="PS50240">
    <property type="entry name" value="TRYPSIN_DOM"/>
    <property type="match status" value="1"/>
</dbReference>
<dbReference type="PANTHER" id="PTHR24264">
    <property type="entry name" value="TRYPSIN-RELATED"/>
    <property type="match status" value="1"/>
</dbReference>
<dbReference type="InterPro" id="IPR050127">
    <property type="entry name" value="Serine_Proteases_S1"/>
</dbReference>
<dbReference type="Pfam" id="PF00089">
    <property type="entry name" value="Trypsin"/>
    <property type="match status" value="1"/>
</dbReference>
<dbReference type="GO" id="GO:0006508">
    <property type="term" value="P:proteolysis"/>
    <property type="evidence" value="ECO:0007669"/>
    <property type="project" value="UniProtKB-KW"/>
</dbReference>
<keyword evidence="3" id="KW-0645">Protease</keyword>
<dbReference type="GO" id="GO:0005615">
    <property type="term" value="C:extracellular space"/>
    <property type="evidence" value="ECO:0007669"/>
    <property type="project" value="TreeGrafter"/>
</dbReference>
<dbReference type="InterPro" id="IPR001254">
    <property type="entry name" value="Trypsin_dom"/>
</dbReference>
<comment type="subcellular location">
    <subcellularLocation>
        <location evidence="1">Secreted</location>
    </subcellularLocation>
</comment>
<dbReference type="Proteomes" id="UP000186922">
    <property type="component" value="Unassembled WGS sequence"/>
</dbReference>
<dbReference type="OrthoDB" id="10002959at2759"/>
<reference evidence="8 9" key="1">
    <citation type="journal article" date="2016" name="Nat. Commun.">
        <title>Extremotolerant tardigrade genome and improved radiotolerance of human cultured cells by tardigrade-unique protein.</title>
        <authorList>
            <person name="Hashimoto T."/>
            <person name="Horikawa D.D."/>
            <person name="Saito Y."/>
            <person name="Kuwahara H."/>
            <person name="Kozuka-Hata H."/>
            <person name="Shin-I T."/>
            <person name="Minakuchi Y."/>
            <person name="Ohishi K."/>
            <person name="Motoyama A."/>
            <person name="Aizu T."/>
            <person name="Enomoto A."/>
            <person name="Kondo K."/>
            <person name="Tanaka S."/>
            <person name="Hara Y."/>
            <person name="Koshikawa S."/>
            <person name="Sagara H."/>
            <person name="Miura T."/>
            <person name="Yokobori S."/>
            <person name="Miyagawa K."/>
            <person name="Suzuki Y."/>
            <person name="Kubo T."/>
            <person name="Oyama M."/>
            <person name="Kohara Y."/>
            <person name="Fujiyama A."/>
            <person name="Arakawa K."/>
            <person name="Katayama T."/>
            <person name="Toyoda A."/>
            <person name="Kunieda T."/>
        </authorList>
    </citation>
    <scope>NUCLEOTIDE SEQUENCE [LARGE SCALE GENOMIC DNA]</scope>
    <source>
        <strain evidence="8 9">YOKOZUNA-1</strain>
    </source>
</reference>
<comment type="caution">
    <text evidence="8">The sequence shown here is derived from an EMBL/GenBank/DDBJ whole genome shotgun (WGS) entry which is preliminary data.</text>
</comment>